<dbReference type="PANTHER" id="PTHR35446">
    <property type="entry name" value="SI:CH211-175M2.5"/>
    <property type="match status" value="1"/>
</dbReference>
<name>A0ABV5QUG7_9ACTN</name>
<dbReference type="PANTHER" id="PTHR35446:SF3">
    <property type="entry name" value="CMD DOMAIN-CONTAINING PROTEIN"/>
    <property type="match status" value="1"/>
</dbReference>
<feature type="region of interest" description="Disordered" evidence="1">
    <location>
        <begin position="192"/>
        <end position="212"/>
    </location>
</feature>
<dbReference type="RefSeq" id="WP_345484302.1">
    <property type="nucleotide sequence ID" value="NZ_BAAAWU010000001.1"/>
</dbReference>
<evidence type="ECO:0000313" key="3">
    <source>
        <dbReference type="EMBL" id="MFB9557107.1"/>
    </source>
</evidence>
<evidence type="ECO:0000313" key="4">
    <source>
        <dbReference type="Proteomes" id="UP001589716"/>
    </source>
</evidence>
<keyword evidence="4" id="KW-1185">Reference proteome</keyword>
<gene>
    <name evidence="3" type="ORF">ACFFTP_23320</name>
</gene>
<dbReference type="SUPFAM" id="SSF69118">
    <property type="entry name" value="AhpD-like"/>
    <property type="match status" value="1"/>
</dbReference>
<dbReference type="Proteomes" id="UP001589716">
    <property type="component" value="Unassembled WGS sequence"/>
</dbReference>
<feature type="region of interest" description="Disordered" evidence="1">
    <location>
        <begin position="1"/>
        <end position="31"/>
    </location>
</feature>
<organism evidence="3 4">
    <name type="scientific">Streptomyces roseoviridis</name>
    <dbReference type="NCBI Taxonomy" id="67361"/>
    <lineage>
        <taxon>Bacteria</taxon>
        <taxon>Bacillati</taxon>
        <taxon>Actinomycetota</taxon>
        <taxon>Actinomycetes</taxon>
        <taxon>Kitasatosporales</taxon>
        <taxon>Streptomycetaceae</taxon>
        <taxon>Streptomyces</taxon>
    </lineage>
</organism>
<proteinExistence type="predicted"/>
<dbReference type="Gene3D" id="1.20.1290.10">
    <property type="entry name" value="AhpD-like"/>
    <property type="match status" value="1"/>
</dbReference>
<dbReference type="EMBL" id="JBHMCT010000014">
    <property type="protein sequence ID" value="MFB9557107.1"/>
    <property type="molecule type" value="Genomic_DNA"/>
</dbReference>
<feature type="domain" description="Carboxymuconolactone decarboxylase-like" evidence="2">
    <location>
        <begin position="65"/>
        <end position="140"/>
    </location>
</feature>
<protein>
    <submittedName>
        <fullName evidence="3">Carboxymuconolactone decarboxylase family protein</fullName>
    </submittedName>
</protein>
<accession>A0ABV5QUG7</accession>
<reference evidence="3 4" key="1">
    <citation type="submission" date="2024-09" db="EMBL/GenBank/DDBJ databases">
        <authorList>
            <person name="Sun Q."/>
            <person name="Mori K."/>
        </authorList>
    </citation>
    <scope>NUCLEOTIDE SEQUENCE [LARGE SCALE GENOMIC DNA]</scope>
    <source>
        <strain evidence="3 4">JCM 4414</strain>
    </source>
</reference>
<evidence type="ECO:0000256" key="1">
    <source>
        <dbReference type="SAM" id="MobiDB-lite"/>
    </source>
</evidence>
<sequence>MPGDNQPGGKGPRGKGPGGKGRRLTALEPEQATGKARELLADIVERHGSAGEMVSTMAHSAAVLEGYLSLSRAMKRVKLPRALSEKISLAVQEWIGCGTCREAHVAAARAVGLSERDIELARQGTSTDAREAALITVALRVLAEPSTLGDQDVSELRAHGWSDRVITEVVGVVTLNLLTGAFNLLAGIQPEEPEEAGAAGEQEEGEHLRDSA</sequence>
<comment type="caution">
    <text evidence="3">The sequence shown here is derived from an EMBL/GenBank/DDBJ whole genome shotgun (WGS) entry which is preliminary data.</text>
</comment>
<evidence type="ECO:0000259" key="2">
    <source>
        <dbReference type="Pfam" id="PF02627"/>
    </source>
</evidence>
<dbReference type="InterPro" id="IPR003779">
    <property type="entry name" value="CMD-like"/>
</dbReference>
<feature type="compositionally biased region" description="Gly residues" evidence="1">
    <location>
        <begin position="1"/>
        <end position="19"/>
    </location>
</feature>
<dbReference type="Pfam" id="PF02627">
    <property type="entry name" value="CMD"/>
    <property type="match status" value="1"/>
</dbReference>
<dbReference type="InterPro" id="IPR029032">
    <property type="entry name" value="AhpD-like"/>
</dbReference>